<comment type="caution">
    <text evidence="1">The sequence shown here is derived from an EMBL/GenBank/DDBJ whole genome shotgun (WGS) entry which is preliminary data.</text>
</comment>
<protein>
    <submittedName>
        <fullName evidence="1">Type III secretion basal body protein I, YscI, HrpB, PscI</fullName>
    </submittedName>
</protein>
<gene>
    <name evidence="1" type="ORF">SAMN02927897_02440</name>
</gene>
<organism evidence="1 2">
    <name type="scientific">Kosakonia sacchari</name>
    <dbReference type="NCBI Taxonomy" id="1158459"/>
    <lineage>
        <taxon>Bacteria</taxon>
        <taxon>Pseudomonadati</taxon>
        <taxon>Pseudomonadota</taxon>
        <taxon>Gammaproteobacteria</taxon>
        <taxon>Enterobacterales</taxon>
        <taxon>Enterobacteriaceae</taxon>
        <taxon>Kosakonia</taxon>
    </lineage>
</organism>
<name>A0A1G4YDC2_9ENTR</name>
<dbReference type="RefSeq" id="WP_017458095.1">
    <property type="nucleotide sequence ID" value="NZ_FMUI01000006.1"/>
</dbReference>
<evidence type="ECO:0000313" key="1">
    <source>
        <dbReference type="EMBL" id="SCX51319.1"/>
    </source>
</evidence>
<dbReference type="Pfam" id="PF17001">
    <property type="entry name" value="T3SS_basalb_I"/>
    <property type="match status" value="1"/>
</dbReference>
<dbReference type="InterPro" id="IPR012670">
    <property type="entry name" value="T3SS_YscI/HrpB"/>
</dbReference>
<reference evidence="1 2" key="1">
    <citation type="submission" date="2016-10" db="EMBL/GenBank/DDBJ databases">
        <authorList>
            <person name="Varghese N."/>
            <person name="Submissions S."/>
        </authorList>
    </citation>
    <scope>NUCLEOTIDE SEQUENCE [LARGE SCALE GENOMIC DNA]</scope>
    <source>
        <strain evidence="1 2">CGMCC 1.12102</strain>
    </source>
</reference>
<dbReference type="EMBL" id="FMUI01000006">
    <property type="protein sequence ID" value="SCX51319.1"/>
    <property type="molecule type" value="Genomic_DNA"/>
</dbReference>
<dbReference type="Proteomes" id="UP000183569">
    <property type="component" value="Unassembled WGS sequence"/>
</dbReference>
<dbReference type="GeneID" id="23845297"/>
<evidence type="ECO:0000313" key="2">
    <source>
        <dbReference type="Proteomes" id="UP000183569"/>
    </source>
</evidence>
<dbReference type="GO" id="GO:0030254">
    <property type="term" value="P:protein secretion by the type III secretion system"/>
    <property type="evidence" value="ECO:0007669"/>
    <property type="project" value="InterPro"/>
</dbReference>
<proteinExistence type="predicted"/>
<sequence>MCFITRAALNMVSNPQVVFQQNNNVLTRCGSTPKPPENNNTCCKPDDGKNCHKPDNDWNHCNKPNNDWNNCNKPSNNCHKPNNNWDGCNRPDNNWNSCNRPGNNGNNCSGTNNHHRPGNDRNDCNTDTKSILRQLSDMLEKLSRQAGRDLKSASGSNDPFDVLKANRSMSNYYLNNQFVSKMISKMTSSVERMTNLQ</sequence>
<dbReference type="AlphaFoldDB" id="A0A1G4YDC2"/>
<accession>A0A1G4YDC2</accession>